<feature type="region of interest" description="Disordered" evidence="1">
    <location>
        <begin position="23"/>
        <end position="49"/>
    </location>
</feature>
<dbReference type="Proteomes" id="UP001314170">
    <property type="component" value="Unassembled WGS sequence"/>
</dbReference>
<evidence type="ECO:0000313" key="2">
    <source>
        <dbReference type="EMBL" id="CAK7345658.1"/>
    </source>
</evidence>
<evidence type="ECO:0000256" key="1">
    <source>
        <dbReference type="SAM" id="MobiDB-lite"/>
    </source>
</evidence>
<proteinExistence type="predicted"/>
<sequence>MLELNSRLWYSNSNKNVINAKPKRLDPLKDSGINQKRSGRCPKANPKGSVDKQIQLNIALVAPEIVQRTSDLSFPLGKRGALATGPEME</sequence>
<accession>A0AAV1S2M0</accession>
<reference evidence="2 3" key="1">
    <citation type="submission" date="2024-01" db="EMBL/GenBank/DDBJ databases">
        <authorList>
            <person name="Waweru B."/>
        </authorList>
    </citation>
    <scope>NUCLEOTIDE SEQUENCE [LARGE SCALE GENOMIC DNA]</scope>
</reference>
<organism evidence="2 3">
    <name type="scientific">Dovyalis caffra</name>
    <dbReference type="NCBI Taxonomy" id="77055"/>
    <lineage>
        <taxon>Eukaryota</taxon>
        <taxon>Viridiplantae</taxon>
        <taxon>Streptophyta</taxon>
        <taxon>Embryophyta</taxon>
        <taxon>Tracheophyta</taxon>
        <taxon>Spermatophyta</taxon>
        <taxon>Magnoliopsida</taxon>
        <taxon>eudicotyledons</taxon>
        <taxon>Gunneridae</taxon>
        <taxon>Pentapetalae</taxon>
        <taxon>rosids</taxon>
        <taxon>fabids</taxon>
        <taxon>Malpighiales</taxon>
        <taxon>Salicaceae</taxon>
        <taxon>Flacourtieae</taxon>
        <taxon>Dovyalis</taxon>
    </lineage>
</organism>
<protein>
    <submittedName>
        <fullName evidence="2">Uncharacterized protein</fullName>
    </submittedName>
</protein>
<gene>
    <name evidence="2" type="ORF">DCAF_LOCUS18345</name>
</gene>
<dbReference type="AlphaFoldDB" id="A0AAV1S2M0"/>
<comment type="caution">
    <text evidence="2">The sequence shown here is derived from an EMBL/GenBank/DDBJ whole genome shotgun (WGS) entry which is preliminary data.</text>
</comment>
<dbReference type="EMBL" id="CAWUPB010001168">
    <property type="protein sequence ID" value="CAK7345658.1"/>
    <property type="molecule type" value="Genomic_DNA"/>
</dbReference>
<keyword evidence="3" id="KW-1185">Reference proteome</keyword>
<name>A0AAV1S2M0_9ROSI</name>
<evidence type="ECO:0000313" key="3">
    <source>
        <dbReference type="Proteomes" id="UP001314170"/>
    </source>
</evidence>